<keyword evidence="3" id="KW-1185">Reference proteome</keyword>
<reference evidence="2 3" key="1">
    <citation type="submission" date="2022-09" db="EMBL/GenBank/DDBJ databases">
        <title>Enrichment on poylsaccharides allowed isolation of novel metabolic and taxonomic groups of Haloarchaea.</title>
        <authorList>
            <person name="Sorokin D.Y."/>
            <person name="Elcheninov A.G."/>
            <person name="Khizhniak T.V."/>
            <person name="Kolganova T.V."/>
            <person name="Kublanov I.V."/>
        </authorList>
    </citation>
    <scope>NUCLEOTIDE SEQUENCE [LARGE SCALE GENOMIC DNA]</scope>
    <source>
        <strain evidence="2 3">AArc-curdl1</strain>
    </source>
</reference>
<dbReference type="InterPro" id="IPR000120">
    <property type="entry name" value="Amidase"/>
</dbReference>
<organism evidence="2 3">
    <name type="scientific">Natronosalvus hydrolyticus</name>
    <dbReference type="NCBI Taxonomy" id="2979988"/>
    <lineage>
        <taxon>Archaea</taxon>
        <taxon>Methanobacteriati</taxon>
        <taxon>Methanobacteriota</taxon>
        <taxon>Stenosarchaea group</taxon>
        <taxon>Halobacteria</taxon>
        <taxon>Halobacteriales</taxon>
        <taxon>Natrialbaceae</taxon>
        <taxon>Natronosalvus</taxon>
    </lineage>
</organism>
<name>A0AAP2ZCJ0_9EURY</name>
<dbReference type="InterPro" id="IPR023631">
    <property type="entry name" value="Amidase_dom"/>
</dbReference>
<evidence type="ECO:0000313" key="2">
    <source>
        <dbReference type="EMBL" id="MCU4754220.1"/>
    </source>
</evidence>
<dbReference type="PANTHER" id="PTHR11895:SF76">
    <property type="entry name" value="INDOLEACETAMIDE HYDROLASE"/>
    <property type="match status" value="1"/>
</dbReference>
<dbReference type="EMBL" id="JAOPJZ010000033">
    <property type="protein sequence ID" value="MCU4754220.1"/>
    <property type="molecule type" value="Genomic_DNA"/>
</dbReference>
<dbReference type="PANTHER" id="PTHR11895">
    <property type="entry name" value="TRANSAMIDASE"/>
    <property type="match status" value="1"/>
</dbReference>
<comment type="caution">
    <text evidence="2">The sequence shown here is derived from an EMBL/GenBank/DDBJ whole genome shotgun (WGS) entry which is preliminary data.</text>
</comment>
<accession>A0AAP2ZCJ0</accession>
<dbReference type="InterPro" id="IPR036928">
    <property type="entry name" value="AS_sf"/>
</dbReference>
<dbReference type="Pfam" id="PF01425">
    <property type="entry name" value="Amidase"/>
    <property type="match status" value="1"/>
</dbReference>
<proteinExistence type="predicted"/>
<feature type="domain" description="Amidase" evidence="1">
    <location>
        <begin position="23"/>
        <end position="460"/>
    </location>
</feature>
<evidence type="ECO:0000259" key="1">
    <source>
        <dbReference type="Pfam" id="PF01425"/>
    </source>
</evidence>
<dbReference type="AlphaFoldDB" id="A0AAP2ZCJ0"/>
<dbReference type="GO" id="GO:0003824">
    <property type="term" value="F:catalytic activity"/>
    <property type="evidence" value="ECO:0007669"/>
    <property type="project" value="InterPro"/>
</dbReference>
<dbReference type="Gene3D" id="3.90.1300.10">
    <property type="entry name" value="Amidase signature (AS) domain"/>
    <property type="match status" value="1"/>
</dbReference>
<sequence length="484" mass="52060">MRLVESVSALAERIRTGKITATEAVNACLDRIESQDEGINAFVTVTADEARKAAREADRAVSSGEPLEPLHGVPIAIKDLYGHKSGVRNTYGSVPFADNIAEKDALVVERLEDAGAIIVGKTNTPEFGHKGLTDNNVCGPTSTPFDTDRNAGGSSGGSAAAVAAGFVPAAQGSDGGGSIRIPASFCGVYGLKPSFGRVPYEGRPDAFSAHTPFALAGPITRTVEDAALLLDVMCGPHERDPMSVPDDSRDYLASVDDSVDGRRIAYSSNLDIFPVDEEVSKLVEKAAYRFEETGATVEAVDVDFGYDRDELIENWLTVSRVKYATMAERLREDGVDLLGEHREHVAPELLSLIEDGSSISGIAYKRTDEARTAVFDTIQDIFERYDLLVTPTVAVPPVENGMFGPTEIAGESVDQWVGWFLTWPFNLTGHPAASVPAGRTDDGLPLGMQIVGPRYADDAVITASAEFERVQPWKDWYDDVDTNV</sequence>
<dbReference type="RefSeq" id="WP_342810521.1">
    <property type="nucleotide sequence ID" value="NZ_JAOPJZ010000033.1"/>
</dbReference>
<protein>
    <submittedName>
        <fullName evidence="2">Amidase</fullName>
    </submittedName>
</protein>
<dbReference type="InterPro" id="IPR020556">
    <property type="entry name" value="Amidase_CS"/>
</dbReference>
<dbReference type="SUPFAM" id="SSF75304">
    <property type="entry name" value="Amidase signature (AS) enzymes"/>
    <property type="match status" value="1"/>
</dbReference>
<dbReference type="Proteomes" id="UP001321047">
    <property type="component" value="Unassembled WGS sequence"/>
</dbReference>
<dbReference type="PROSITE" id="PS00571">
    <property type="entry name" value="AMIDASES"/>
    <property type="match status" value="1"/>
</dbReference>
<gene>
    <name evidence="2" type="ORF">OB919_19920</name>
</gene>
<evidence type="ECO:0000313" key="3">
    <source>
        <dbReference type="Proteomes" id="UP001321047"/>
    </source>
</evidence>